<dbReference type="Proteomes" id="UP000186132">
    <property type="component" value="Unassembled WGS sequence"/>
</dbReference>
<feature type="transmembrane region" description="Helical" evidence="7">
    <location>
        <begin position="273"/>
        <end position="289"/>
    </location>
</feature>
<feature type="region of interest" description="Disordered" evidence="6">
    <location>
        <begin position="1"/>
        <end position="31"/>
    </location>
</feature>
<feature type="transmembrane region" description="Helical" evidence="7">
    <location>
        <begin position="72"/>
        <end position="90"/>
    </location>
</feature>
<evidence type="ECO:0000256" key="1">
    <source>
        <dbReference type="ARBA" id="ARBA00004651"/>
    </source>
</evidence>
<feature type="transmembrane region" description="Helical" evidence="7">
    <location>
        <begin position="241"/>
        <end position="261"/>
    </location>
</feature>
<dbReference type="Pfam" id="PF02653">
    <property type="entry name" value="BPD_transp_2"/>
    <property type="match status" value="1"/>
</dbReference>
<keyword evidence="4 7" id="KW-1133">Transmembrane helix</keyword>
<evidence type="ECO:0000313" key="9">
    <source>
        <dbReference type="Proteomes" id="UP000186132"/>
    </source>
</evidence>
<dbReference type="STRING" id="1206085.SAMN05443575_3001"/>
<keyword evidence="2" id="KW-1003">Cell membrane</keyword>
<proteinExistence type="predicted"/>
<name>A0A1M5P7S2_9ACTN</name>
<feature type="transmembrane region" description="Helical" evidence="7">
    <location>
        <begin position="150"/>
        <end position="168"/>
    </location>
</feature>
<accession>A0A1M5P7S2</accession>
<keyword evidence="5 7" id="KW-0472">Membrane</keyword>
<evidence type="ECO:0000256" key="6">
    <source>
        <dbReference type="SAM" id="MobiDB-lite"/>
    </source>
</evidence>
<evidence type="ECO:0000256" key="3">
    <source>
        <dbReference type="ARBA" id="ARBA00022692"/>
    </source>
</evidence>
<dbReference type="CDD" id="cd06579">
    <property type="entry name" value="TM_PBP1_transp_AraH_like"/>
    <property type="match status" value="1"/>
</dbReference>
<dbReference type="PANTHER" id="PTHR32196:SF72">
    <property type="entry name" value="RIBOSE IMPORT PERMEASE PROTEIN RBSC"/>
    <property type="match status" value="1"/>
</dbReference>
<keyword evidence="3 7" id="KW-0812">Transmembrane</keyword>
<feature type="compositionally biased region" description="Low complexity" evidence="6">
    <location>
        <begin position="1"/>
        <end position="22"/>
    </location>
</feature>
<protein>
    <submittedName>
        <fullName evidence="8">Ribose transport system permease protein/putative xylitol transport system permease protein</fullName>
    </submittedName>
</protein>
<feature type="transmembrane region" description="Helical" evidence="7">
    <location>
        <begin position="319"/>
        <end position="338"/>
    </location>
</feature>
<organism evidence="8 9">
    <name type="scientific">Jatrophihabitans endophyticus</name>
    <dbReference type="NCBI Taxonomy" id="1206085"/>
    <lineage>
        <taxon>Bacteria</taxon>
        <taxon>Bacillati</taxon>
        <taxon>Actinomycetota</taxon>
        <taxon>Actinomycetes</taxon>
        <taxon>Jatrophihabitantales</taxon>
        <taxon>Jatrophihabitantaceae</taxon>
        <taxon>Jatrophihabitans</taxon>
    </lineage>
</organism>
<evidence type="ECO:0000313" key="8">
    <source>
        <dbReference type="EMBL" id="SHG97802.1"/>
    </source>
</evidence>
<dbReference type="OrthoDB" id="3468954at2"/>
<sequence length="381" mass="38785">MTETRSPVALAKPAAAPAAGADPARRPRTRRQSTTITFVRTAIPLVLAVAALSLYSNSRNPEFLTWNNYDNILSQVSVLGILAAGQTFLIIGGQLDLSVGSMVSFVAVVAATLFDDGWSTPAVLAVCLGMSTAVGVLYGLIVAYLRVPPFILTLGGLSVFASAALILSDNHPISVLSGLETLGFGEWHGVRAPALTLLLVLVATGLLLHFTRFGRNTFALGSSPQASFFAGLPSRRLTVELFALNGVLTGLAGLVMMARLASGDPHSGEGLELNTIAVTVLGGAALAGGRGNMIGTFLGTMVYGTVSAALTFLQVPGAYQSLVSGGILIFAVLATAAADLRAGRVATGAGLGGAVSGVLGRVLTRPGRSSAARTDAGADPG</sequence>
<dbReference type="GO" id="GO:0022857">
    <property type="term" value="F:transmembrane transporter activity"/>
    <property type="evidence" value="ECO:0007669"/>
    <property type="project" value="InterPro"/>
</dbReference>
<gene>
    <name evidence="8" type="ORF">SAMN05443575_3001</name>
</gene>
<feature type="transmembrane region" description="Helical" evidence="7">
    <location>
        <begin position="97"/>
        <end position="114"/>
    </location>
</feature>
<dbReference type="InterPro" id="IPR001851">
    <property type="entry name" value="ABC_transp_permease"/>
</dbReference>
<evidence type="ECO:0000256" key="4">
    <source>
        <dbReference type="ARBA" id="ARBA00022989"/>
    </source>
</evidence>
<dbReference type="AlphaFoldDB" id="A0A1M5P7S2"/>
<dbReference type="PANTHER" id="PTHR32196">
    <property type="entry name" value="ABC TRANSPORTER PERMEASE PROTEIN YPHD-RELATED-RELATED"/>
    <property type="match status" value="1"/>
</dbReference>
<feature type="transmembrane region" description="Helical" evidence="7">
    <location>
        <begin position="120"/>
        <end position="143"/>
    </location>
</feature>
<evidence type="ECO:0000256" key="5">
    <source>
        <dbReference type="ARBA" id="ARBA00023136"/>
    </source>
</evidence>
<dbReference type="GO" id="GO:0005886">
    <property type="term" value="C:plasma membrane"/>
    <property type="evidence" value="ECO:0007669"/>
    <property type="project" value="UniProtKB-SubCell"/>
</dbReference>
<feature type="transmembrane region" description="Helical" evidence="7">
    <location>
        <begin position="35"/>
        <end position="52"/>
    </location>
</feature>
<dbReference type="RefSeq" id="WP_073391244.1">
    <property type="nucleotide sequence ID" value="NZ_FQVU01000004.1"/>
</dbReference>
<dbReference type="EMBL" id="FQVU01000004">
    <property type="protein sequence ID" value="SHG97802.1"/>
    <property type="molecule type" value="Genomic_DNA"/>
</dbReference>
<keyword evidence="9" id="KW-1185">Reference proteome</keyword>
<evidence type="ECO:0000256" key="2">
    <source>
        <dbReference type="ARBA" id="ARBA00022475"/>
    </source>
</evidence>
<feature type="transmembrane region" description="Helical" evidence="7">
    <location>
        <begin position="188"/>
        <end position="208"/>
    </location>
</feature>
<comment type="subcellular location">
    <subcellularLocation>
        <location evidence="1">Cell membrane</location>
        <topology evidence="1">Multi-pass membrane protein</topology>
    </subcellularLocation>
</comment>
<reference evidence="8 9" key="1">
    <citation type="submission" date="2016-11" db="EMBL/GenBank/DDBJ databases">
        <authorList>
            <person name="Jaros S."/>
            <person name="Januszkiewicz K."/>
            <person name="Wedrychowicz H."/>
        </authorList>
    </citation>
    <scope>NUCLEOTIDE SEQUENCE [LARGE SCALE GENOMIC DNA]</scope>
    <source>
        <strain evidence="8 9">DSM 45627</strain>
    </source>
</reference>
<evidence type="ECO:0000256" key="7">
    <source>
        <dbReference type="SAM" id="Phobius"/>
    </source>
</evidence>